<dbReference type="InterPro" id="IPR009000">
    <property type="entry name" value="Transl_B-barrel_sf"/>
</dbReference>
<evidence type="ECO:0000256" key="3">
    <source>
        <dbReference type="ARBA" id="ARBA00022552"/>
    </source>
</evidence>
<evidence type="ECO:0000256" key="2">
    <source>
        <dbReference type="ARBA" id="ARBA00022517"/>
    </source>
</evidence>
<dbReference type="InterPro" id="IPR011961">
    <property type="entry name" value="RimM"/>
</dbReference>
<keyword evidence="4" id="KW-0143">Chaperone</keyword>
<dbReference type="AlphaFoldDB" id="A0A6J7EEW0"/>
<dbReference type="PANTHER" id="PTHR33692">
    <property type="entry name" value="RIBOSOME MATURATION FACTOR RIMM"/>
    <property type="match status" value="1"/>
</dbReference>
<evidence type="ECO:0000259" key="5">
    <source>
        <dbReference type="Pfam" id="PF01782"/>
    </source>
</evidence>
<dbReference type="PANTHER" id="PTHR33692:SF1">
    <property type="entry name" value="RIBOSOME MATURATION FACTOR RIMM"/>
    <property type="match status" value="1"/>
</dbReference>
<sequence length="168" mass="18041">MTDQPPAAPASVPAGLLEVGVIRRPHGVKGDTYVDLVTDREDRLAVGSRLWARGSWRTVSYSKRLPLKWLAHFEGFDDRNAIETLTNAALYAEPVADPDALWVHELLGSLVVEAGGTERGRCVGVLANPAHDLLELDSGALVPITFVVSCTDGVTTIDPPDGLFDLNS</sequence>
<dbReference type="InterPro" id="IPR036976">
    <property type="entry name" value="RimM_N_sf"/>
</dbReference>
<dbReference type="SUPFAM" id="SSF50447">
    <property type="entry name" value="Translation proteins"/>
    <property type="match status" value="1"/>
</dbReference>
<keyword evidence="3" id="KW-0698">rRNA processing</keyword>
<dbReference type="EMBL" id="CAFBLP010000032">
    <property type="protein sequence ID" value="CAB4880258.1"/>
    <property type="molecule type" value="Genomic_DNA"/>
</dbReference>
<keyword evidence="2" id="KW-0690">Ribosome biogenesis</keyword>
<evidence type="ECO:0000256" key="1">
    <source>
        <dbReference type="ARBA" id="ARBA00022490"/>
    </source>
</evidence>
<protein>
    <submittedName>
        <fullName evidence="6">Unannotated protein</fullName>
    </submittedName>
</protein>
<dbReference type="HAMAP" id="MF_00014">
    <property type="entry name" value="Ribosome_mat_RimM"/>
    <property type="match status" value="1"/>
</dbReference>
<evidence type="ECO:0000313" key="6">
    <source>
        <dbReference type="EMBL" id="CAB4880258.1"/>
    </source>
</evidence>
<dbReference type="GO" id="GO:0006364">
    <property type="term" value="P:rRNA processing"/>
    <property type="evidence" value="ECO:0007669"/>
    <property type="project" value="UniProtKB-KW"/>
</dbReference>
<proteinExistence type="inferred from homology"/>
<organism evidence="6">
    <name type="scientific">freshwater metagenome</name>
    <dbReference type="NCBI Taxonomy" id="449393"/>
    <lineage>
        <taxon>unclassified sequences</taxon>
        <taxon>metagenomes</taxon>
        <taxon>ecological metagenomes</taxon>
    </lineage>
</organism>
<keyword evidence="1" id="KW-0963">Cytoplasm</keyword>
<evidence type="ECO:0000256" key="4">
    <source>
        <dbReference type="ARBA" id="ARBA00023186"/>
    </source>
</evidence>
<dbReference type="Gene3D" id="2.40.30.60">
    <property type="entry name" value="RimM"/>
    <property type="match status" value="1"/>
</dbReference>
<dbReference type="GO" id="GO:0005840">
    <property type="term" value="C:ribosome"/>
    <property type="evidence" value="ECO:0007669"/>
    <property type="project" value="InterPro"/>
</dbReference>
<name>A0A6J7EEW0_9ZZZZ</name>
<feature type="domain" description="RimM N-terminal" evidence="5">
    <location>
        <begin position="19"/>
        <end position="93"/>
    </location>
</feature>
<reference evidence="6" key="1">
    <citation type="submission" date="2020-05" db="EMBL/GenBank/DDBJ databases">
        <authorList>
            <person name="Chiriac C."/>
            <person name="Salcher M."/>
            <person name="Ghai R."/>
            <person name="Kavagutti S V."/>
        </authorList>
    </citation>
    <scope>NUCLEOTIDE SEQUENCE</scope>
</reference>
<dbReference type="GO" id="GO:0043022">
    <property type="term" value="F:ribosome binding"/>
    <property type="evidence" value="ECO:0007669"/>
    <property type="project" value="InterPro"/>
</dbReference>
<accession>A0A6J7EEW0</accession>
<dbReference type="InterPro" id="IPR002676">
    <property type="entry name" value="RimM_N"/>
</dbReference>
<dbReference type="Pfam" id="PF01782">
    <property type="entry name" value="RimM"/>
    <property type="match status" value="1"/>
</dbReference>
<gene>
    <name evidence="6" type="ORF">UFOPK3376_01450</name>
</gene>